<dbReference type="EMBL" id="PVNE01000029">
    <property type="protein sequence ID" value="PRX39141.1"/>
    <property type="molecule type" value="Genomic_DNA"/>
</dbReference>
<evidence type="ECO:0000313" key="1">
    <source>
        <dbReference type="EMBL" id="PRX39141.1"/>
    </source>
</evidence>
<protein>
    <submittedName>
        <fullName evidence="1">Uncharacterized protein</fullName>
    </submittedName>
</protein>
<organism evidence="1 2">
    <name type="scientific">Planifilum fimeticola</name>
    <dbReference type="NCBI Taxonomy" id="201975"/>
    <lineage>
        <taxon>Bacteria</taxon>
        <taxon>Bacillati</taxon>
        <taxon>Bacillota</taxon>
        <taxon>Bacilli</taxon>
        <taxon>Bacillales</taxon>
        <taxon>Thermoactinomycetaceae</taxon>
        <taxon>Planifilum</taxon>
    </lineage>
</organism>
<keyword evidence="2" id="KW-1185">Reference proteome</keyword>
<comment type="caution">
    <text evidence="1">The sequence shown here is derived from an EMBL/GenBank/DDBJ whole genome shotgun (WGS) entry which is preliminary data.</text>
</comment>
<proteinExistence type="predicted"/>
<name>A0A2T0LBB7_9BACL</name>
<dbReference type="RefSeq" id="WP_170070559.1">
    <property type="nucleotide sequence ID" value="NZ_PVNE01000029.1"/>
</dbReference>
<gene>
    <name evidence="1" type="ORF">CLV97_12929</name>
</gene>
<dbReference type="AlphaFoldDB" id="A0A2T0LBB7"/>
<reference evidence="1 2" key="1">
    <citation type="submission" date="2018-03" db="EMBL/GenBank/DDBJ databases">
        <title>Genomic Encyclopedia of Archaeal and Bacterial Type Strains, Phase II (KMG-II): from individual species to whole genera.</title>
        <authorList>
            <person name="Goeker M."/>
        </authorList>
    </citation>
    <scope>NUCLEOTIDE SEQUENCE [LARGE SCALE GENOMIC DNA]</scope>
    <source>
        <strain evidence="1 2">DSM 44946</strain>
    </source>
</reference>
<evidence type="ECO:0000313" key="2">
    <source>
        <dbReference type="Proteomes" id="UP000237797"/>
    </source>
</evidence>
<dbReference type="Proteomes" id="UP000237797">
    <property type="component" value="Unassembled WGS sequence"/>
</dbReference>
<accession>A0A2T0LBB7</accession>
<sequence>MAVTAKAETATDARMCPECGSEIQHSHEQAQNDCCNDQWIRLQIERCYA</sequence>